<feature type="domain" description="Secretion system C-terminal sorting" evidence="3">
    <location>
        <begin position="306"/>
        <end position="383"/>
    </location>
</feature>
<evidence type="ECO:0000256" key="1">
    <source>
        <dbReference type="ARBA" id="ARBA00022729"/>
    </source>
</evidence>
<sequence>MKKHLFPLFLLLLGVNAQAQQDFFAITGKDTQSITFNDFRAIDGTNGTSGEKFFTADSSAKVFSQTKRGVVTEDKNSYSNSQAVTLAALAYDTSNNNLVYMPMFSSNIYILNPKTKEITLVENNVARVSSCDINSHITRMAAGYNGKIYAVNNAGTQFLEISRKDGQYLVNDLGIIKDDTSNGRNLFTAMETGFGGDMVADADNNFYIFSASGNVFKVLTKDLKAKFIGKIAGIPDNYSVNGSAVNAQGKVVIASAKGGALYEVDLATLQAEQIPGEEGLHIYDLASKYFVNDKPSTVNTFADLDIYPTRVDEHYINVHAGNKIKGTVKLNIFDMAGKNVMTQNVSVKEGSSDEKVYLKGLVTGAYIVNITDESGKVIFNKKILVTK</sequence>
<reference evidence="4 5" key="1">
    <citation type="submission" date="2018-12" db="EMBL/GenBank/DDBJ databases">
        <authorList>
            <consortium name="Pathogen Informatics"/>
        </authorList>
    </citation>
    <scope>NUCLEOTIDE SEQUENCE [LARGE SCALE GENOMIC DNA]</scope>
    <source>
        <strain evidence="4 5">NCTC11432</strain>
    </source>
</reference>
<dbReference type="InterPro" id="IPR011042">
    <property type="entry name" value="6-blade_b-propeller_TolB-like"/>
</dbReference>
<keyword evidence="1 2" id="KW-0732">Signal</keyword>
<feature type="chain" id="PRO_5019513156" evidence="2">
    <location>
        <begin position="20"/>
        <end position="387"/>
    </location>
</feature>
<dbReference type="Gene3D" id="2.120.10.30">
    <property type="entry name" value="TolB, C-terminal domain"/>
    <property type="match status" value="1"/>
</dbReference>
<evidence type="ECO:0000256" key="2">
    <source>
        <dbReference type="SAM" id="SignalP"/>
    </source>
</evidence>
<dbReference type="InterPro" id="IPR026444">
    <property type="entry name" value="Secre_tail"/>
</dbReference>
<protein>
    <submittedName>
        <fullName evidence="4">Por secretion system C-terminal sorting domain</fullName>
    </submittedName>
</protein>
<gene>
    <name evidence="4" type="ORF">NCTC11432_03886</name>
</gene>
<dbReference type="GeneID" id="93019064"/>
<dbReference type="EMBL" id="LR134289">
    <property type="protein sequence ID" value="VEE10294.1"/>
    <property type="molecule type" value="Genomic_DNA"/>
</dbReference>
<evidence type="ECO:0000313" key="4">
    <source>
        <dbReference type="EMBL" id="VEE10294.1"/>
    </source>
</evidence>
<dbReference type="KEGG" id="cgle:NCTC11432_03886"/>
<organism evidence="4 5">
    <name type="scientific">Chryseobacterium gleum</name>
    <name type="common">Flavobacterium gleum</name>
    <dbReference type="NCBI Taxonomy" id="250"/>
    <lineage>
        <taxon>Bacteria</taxon>
        <taxon>Pseudomonadati</taxon>
        <taxon>Bacteroidota</taxon>
        <taxon>Flavobacteriia</taxon>
        <taxon>Flavobacteriales</taxon>
        <taxon>Weeksellaceae</taxon>
        <taxon>Chryseobacterium group</taxon>
        <taxon>Chryseobacterium</taxon>
    </lineage>
</organism>
<dbReference type="Proteomes" id="UP000279227">
    <property type="component" value="Chromosome"/>
</dbReference>
<accession>A0A448B6T3</accession>
<evidence type="ECO:0000259" key="3">
    <source>
        <dbReference type="Pfam" id="PF18962"/>
    </source>
</evidence>
<dbReference type="NCBIfam" id="TIGR04183">
    <property type="entry name" value="Por_Secre_tail"/>
    <property type="match status" value="1"/>
</dbReference>
<evidence type="ECO:0000313" key="5">
    <source>
        <dbReference type="Proteomes" id="UP000279227"/>
    </source>
</evidence>
<name>A0A448B6T3_CHRGE</name>
<dbReference type="AlphaFoldDB" id="A0A448B6T3"/>
<dbReference type="RefSeq" id="WP_002981840.1">
    <property type="nucleotide sequence ID" value="NZ_CP068486.1"/>
</dbReference>
<proteinExistence type="predicted"/>
<dbReference type="SUPFAM" id="SSF101898">
    <property type="entry name" value="NHL repeat"/>
    <property type="match status" value="1"/>
</dbReference>
<dbReference type="STRING" id="525257.HMPREF0204_10119"/>
<dbReference type="Pfam" id="PF18962">
    <property type="entry name" value="Por_Secre_tail"/>
    <property type="match status" value="1"/>
</dbReference>
<feature type="signal peptide" evidence="2">
    <location>
        <begin position="1"/>
        <end position="19"/>
    </location>
</feature>
<dbReference type="OrthoDB" id="621743at2"/>